<comment type="caution">
    <text evidence="3">The sequence shown here is derived from an EMBL/GenBank/DDBJ whole genome shotgun (WGS) entry which is preliminary data.</text>
</comment>
<dbReference type="AlphaFoldDB" id="A0A1D1V711"/>
<dbReference type="Proteomes" id="UP000186922">
    <property type="component" value="Unassembled WGS sequence"/>
</dbReference>
<keyword evidence="1" id="KW-0812">Transmembrane</keyword>
<dbReference type="Pfam" id="PF15873">
    <property type="entry name" value="DUF4730"/>
    <property type="match status" value="1"/>
</dbReference>
<sequence>MLRPQFVLIAVLLAFLWICPFVSAFDAGDGICLMLGLTLTIMGFCACLGAYARKRAADASHLDGGYA</sequence>
<dbReference type="EMBL" id="BDGG01000002">
    <property type="protein sequence ID" value="GAU94623.1"/>
    <property type="molecule type" value="Genomic_DNA"/>
</dbReference>
<dbReference type="PANTHER" id="PTHR36878">
    <property type="entry name" value="SMALL INTEGRAL MEMBRANE PROTEIN 30"/>
    <property type="match status" value="1"/>
</dbReference>
<evidence type="ECO:0000313" key="3">
    <source>
        <dbReference type="EMBL" id="GAU94623.1"/>
    </source>
</evidence>
<protein>
    <submittedName>
        <fullName evidence="3">Uncharacterized protein</fullName>
    </submittedName>
</protein>
<keyword evidence="2" id="KW-0732">Signal</keyword>
<evidence type="ECO:0000313" key="4">
    <source>
        <dbReference type="Proteomes" id="UP000186922"/>
    </source>
</evidence>
<dbReference type="PANTHER" id="PTHR36878:SF1">
    <property type="entry name" value="SMALL INTEGRAL MEMBRANE PROTEIN 30"/>
    <property type="match status" value="1"/>
</dbReference>
<dbReference type="InterPro" id="IPR031742">
    <property type="entry name" value="DUF4730"/>
</dbReference>
<keyword evidence="1" id="KW-1133">Transmembrane helix</keyword>
<evidence type="ECO:0000256" key="1">
    <source>
        <dbReference type="SAM" id="Phobius"/>
    </source>
</evidence>
<feature type="transmembrane region" description="Helical" evidence="1">
    <location>
        <begin position="34"/>
        <end position="52"/>
    </location>
</feature>
<reference evidence="3 4" key="1">
    <citation type="journal article" date="2016" name="Nat. Commun.">
        <title>Extremotolerant tardigrade genome and improved radiotolerance of human cultured cells by tardigrade-unique protein.</title>
        <authorList>
            <person name="Hashimoto T."/>
            <person name="Horikawa D.D."/>
            <person name="Saito Y."/>
            <person name="Kuwahara H."/>
            <person name="Kozuka-Hata H."/>
            <person name="Shin-I T."/>
            <person name="Minakuchi Y."/>
            <person name="Ohishi K."/>
            <person name="Motoyama A."/>
            <person name="Aizu T."/>
            <person name="Enomoto A."/>
            <person name="Kondo K."/>
            <person name="Tanaka S."/>
            <person name="Hara Y."/>
            <person name="Koshikawa S."/>
            <person name="Sagara H."/>
            <person name="Miura T."/>
            <person name="Yokobori S."/>
            <person name="Miyagawa K."/>
            <person name="Suzuki Y."/>
            <person name="Kubo T."/>
            <person name="Oyama M."/>
            <person name="Kohara Y."/>
            <person name="Fujiyama A."/>
            <person name="Arakawa K."/>
            <person name="Katayama T."/>
            <person name="Toyoda A."/>
            <person name="Kunieda T."/>
        </authorList>
    </citation>
    <scope>NUCLEOTIDE SEQUENCE [LARGE SCALE GENOMIC DNA]</scope>
    <source>
        <strain evidence="3 4">YOKOZUNA-1</strain>
    </source>
</reference>
<keyword evidence="1" id="KW-0472">Membrane</keyword>
<organism evidence="3 4">
    <name type="scientific">Ramazzottius varieornatus</name>
    <name type="common">Water bear</name>
    <name type="synonym">Tardigrade</name>
    <dbReference type="NCBI Taxonomy" id="947166"/>
    <lineage>
        <taxon>Eukaryota</taxon>
        <taxon>Metazoa</taxon>
        <taxon>Ecdysozoa</taxon>
        <taxon>Tardigrada</taxon>
        <taxon>Eutardigrada</taxon>
        <taxon>Parachela</taxon>
        <taxon>Hypsibioidea</taxon>
        <taxon>Ramazzottiidae</taxon>
        <taxon>Ramazzottius</taxon>
    </lineage>
</organism>
<accession>A0A1D1V711</accession>
<keyword evidence="4" id="KW-1185">Reference proteome</keyword>
<evidence type="ECO:0000256" key="2">
    <source>
        <dbReference type="SAM" id="SignalP"/>
    </source>
</evidence>
<dbReference type="OrthoDB" id="8646386at2759"/>
<feature type="signal peptide" evidence="2">
    <location>
        <begin position="1"/>
        <end position="24"/>
    </location>
</feature>
<proteinExistence type="predicted"/>
<gene>
    <name evidence="3" type="primary">RvY_06361-1</name>
    <name evidence="3" type="synonym">RvY_06361.1</name>
    <name evidence="3" type="ORF">RvY_06361</name>
</gene>
<name>A0A1D1V711_RAMVA</name>
<feature type="chain" id="PRO_5008898129" evidence="2">
    <location>
        <begin position="25"/>
        <end position="67"/>
    </location>
</feature>